<evidence type="ECO:0000313" key="11">
    <source>
        <dbReference type="EMBL" id="GLI33304.1"/>
    </source>
</evidence>
<evidence type="ECO:0000256" key="8">
    <source>
        <dbReference type="ARBA" id="ARBA00022967"/>
    </source>
</evidence>
<comment type="subcellular location">
    <subcellularLocation>
        <location evidence="1">Cell membrane</location>
    </subcellularLocation>
</comment>
<gene>
    <name evidence="11" type="ORF">DAMNIGENAA_07370</name>
</gene>
<dbReference type="GO" id="GO:0005886">
    <property type="term" value="C:plasma membrane"/>
    <property type="evidence" value="ECO:0007669"/>
    <property type="project" value="UniProtKB-SubCell"/>
</dbReference>
<dbReference type="FunFam" id="3.40.50.300:FF:000589">
    <property type="entry name" value="ABC transporter, ATP-binding subunit"/>
    <property type="match status" value="1"/>
</dbReference>
<dbReference type="EMBL" id="BSDR01000001">
    <property type="protein sequence ID" value="GLI33304.1"/>
    <property type="molecule type" value="Genomic_DNA"/>
</dbReference>
<evidence type="ECO:0000256" key="2">
    <source>
        <dbReference type="ARBA" id="ARBA00005417"/>
    </source>
</evidence>
<evidence type="ECO:0000256" key="7">
    <source>
        <dbReference type="ARBA" id="ARBA00022840"/>
    </source>
</evidence>
<dbReference type="Pfam" id="PF00005">
    <property type="entry name" value="ABC_tran"/>
    <property type="match status" value="1"/>
</dbReference>
<reference evidence="11" key="1">
    <citation type="submission" date="2022-12" db="EMBL/GenBank/DDBJ databases">
        <title>Reference genome sequencing for broad-spectrum identification of bacterial and archaeal isolates by mass spectrometry.</title>
        <authorList>
            <person name="Sekiguchi Y."/>
            <person name="Tourlousse D.M."/>
        </authorList>
    </citation>
    <scope>NUCLEOTIDE SEQUENCE</scope>
    <source>
        <strain evidence="11">ASRB1</strain>
    </source>
</reference>
<dbReference type="GO" id="GO:0005524">
    <property type="term" value="F:ATP binding"/>
    <property type="evidence" value="ECO:0007669"/>
    <property type="project" value="UniProtKB-KW"/>
</dbReference>
<dbReference type="InterPro" id="IPR027417">
    <property type="entry name" value="P-loop_NTPase"/>
</dbReference>
<dbReference type="GO" id="GO:0016887">
    <property type="term" value="F:ATP hydrolysis activity"/>
    <property type="evidence" value="ECO:0007669"/>
    <property type="project" value="InterPro"/>
</dbReference>
<dbReference type="InterPro" id="IPR017871">
    <property type="entry name" value="ABC_transporter-like_CS"/>
</dbReference>
<dbReference type="PROSITE" id="PS50893">
    <property type="entry name" value="ABC_TRANSPORTER_2"/>
    <property type="match status" value="1"/>
</dbReference>
<dbReference type="PANTHER" id="PTHR42711:SF5">
    <property type="entry name" value="ABC TRANSPORTER ATP-BINDING PROTEIN NATA"/>
    <property type="match status" value="1"/>
</dbReference>
<accession>A0A9W6FRS5</accession>
<dbReference type="InterPro" id="IPR003593">
    <property type="entry name" value="AAA+_ATPase"/>
</dbReference>
<sequence length="307" mass="35165">MGGSPRYIIEARNLRKSFGDFVAVDDISFHLVHGECLGLLGPNGAGKTSTVRMIYGFSPLTGGSLHIFGLNMRTQWRAIRFSIGVCQQENNPDPDLTVLQNLEVFARYFDIPRKTAKEKALQLLEYMALNHRKDDTVTSLSGGMLRRLILARALINDPELLILDEPTTALDPQSRHQVWERLEELRSKGLSILLTTHNMDEASRLCDRLIIMDHGKILVQGKPSQLIREYAGRDVVEITEPSQELRTFIQSQHLMHDDLEHRLIIYGQPDDRIFEKIGNRYCKEKCIQRMATLEDVFLRLTGRELRE</sequence>
<dbReference type="Gene3D" id="3.40.50.300">
    <property type="entry name" value="P-loop containing nucleotide triphosphate hydrolases"/>
    <property type="match status" value="1"/>
</dbReference>
<organism evidence="11 12">
    <name type="scientific">Desulforhabdus amnigena</name>
    <dbReference type="NCBI Taxonomy" id="40218"/>
    <lineage>
        <taxon>Bacteria</taxon>
        <taxon>Pseudomonadati</taxon>
        <taxon>Thermodesulfobacteriota</taxon>
        <taxon>Syntrophobacteria</taxon>
        <taxon>Syntrophobacterales</taxon>
        <taxon>Syntrophobacteraceae</taxon>
        <taxon>Desulforhabdus</taxon>
    </lineage>
</organism>
<keyword evidence="8" id="KW-1278">Translocase</keyword>
<evidence type="ECO:0000256" key="1">
    <source>
        <dbReference type="ARBA" id="ARBA00004236"/>
    </source>
</evidence>
<dbReference type="SMART" id="SM00382">
    <property type="entry name" value="AAA"/>
    <property type="match status" value="1"/>
</dbReference>
<keyword evidence="7" id="KW-0067">ATP-binding</keyword>
<dbReference type="SUPFAM" id="SSF52540">
    <property type="entry name" value="P-loop containing nucleoside triphosphate hydrolases"/>
    <property type="match status" value="1"/>
</dbReference>
<evidence type="ECO:0000313" key="12">
    <source>
        <dbReference type="Proteomes" id="UP001144372"/>
    </source>
</evidence>
<keyword evidence="4" id="KW-0536">Nodulation</keyword>
<dbReference type="AlphaFoldDB" id="A0A9W6FRS5"/>
<comment type="caution">
    <text evidence="11">The sequence shown here is derived from an EMBL/GenBank/DDBJ whole genome shotgun (WGS) entry which is preliminary data.</text>
</comment>
<evidence type="ECO:0000256" key="6">
    <source>
        <dbReference type="ARBA" id="ARBA00022741"/>
    </source>
</evidence>
<dbReference type="PANTHER" id="PTHR42711">
    <property type="entry name" value="ABC TRANSPORTER ATP-BINDING PROTEIN"/>
    <property type="match status" value="1"/>
</dbReference>
<evidence type="ECO:0000256" key="3">
    <source>
        <dbReference type="ARBA" id="ARBA00022448"/>
    </source>
</evidence>
<keyword evidence="6" id="KW-0547">Nucleotide-binding</keyword>
<dbReference type="InterPro" id="IPR050763">
    <property type="entry name" value="ABC_transporter_ATP-binding"/>
</dbReference>
<protein>
    <submittedName>
        <fullName evidence="11">ABC transporter</fullName>
    </submittedName>
</protein>
<dbReference type="Proteomes" id="UP001144372">
    <property type="component" value="Unassembled WGS sequence"/>
</dbReference>
<keyword evidence="5" id="KW-1003">Cell membrane</keyword>
<keyword evidence="3" id="KW-0813">Transport</keyword>
<dbReference type="PROSITE" id="PS00211">
    <property type="entry name" value="ABC_TRANSPORTER_1"/>
    <property type="match status" value="1"/>
</dbReference>
<proteinExistence type="inferred from homology"/>
<feature type="domain" description="ABC transporter" evidence="10">
    <location>
        <begin position="9"/>
        <end position="239"/>
    </location>
</feature>
<keyword evidence="12" id="KW-1185">Reference proteome</keyword>
<evidence type="ECO:0000256" key="9">
    <source>
        <dbReference type="ARBA" id="ARBA00023136"/>
    </source>
</evidence>
<evidence type="ECO:0000256" key="5">
    <source>
        <dbReference type="ARBA" id="ARBA00022475"/>
    </source>
</evidence>
<evidence type="ECO:0000259" key="10">
    <source>
        <dbReference type="PROSITE" id="PS50893"/>
    </source>
</evidence>
<evidence type="ECO:0000256" key="4">
    <source>
        <dbReference type="ARBA" id="ARBA00022458"/>
    </source>
</evidence>
<keyword evidence="9" id="KW-0472">Membrane</keyword>
<dbReference type="InterPro" id="IPR003439">
    <property type="entry name" value="ABC_transporter-like_ATP-bd"/>
</dbReference>
<name>A0A9W6FRS5_9BACT</name>
<comment type="similarity">
    <text evidence="2">Belongs to the ABC transporter superfamily.</text>
</comment>